<keyword evidence="3" id="KW-1185">Reference proteome</keyword>
<gene>
    <name evidence="2" type="ORF">J2Z22_002666</name>
</gene>
<evidence type="ECO:0000256" key="1">
    <source>
        <dbReference type="SAM" id="MobiDB-lite"/>
    </source>
</evidence>
<dbReference type="Proteomes" id="UP001248709">
    <property type="component" value="Unassembled WGS sequence"/>
</dbReference>
<reference evidence="2 3" key="1">
    <citation type="submission" date="2023-07" db="EMBL/GenBank/DDBJ databases">
        <title>Genomic Encyclopedia of Type Strains, Phase IV (KMG-IV): sequencing the most valuable type-strain genomes for metagenomic binning, comparative biology and taxonomic classification.</title>
        <authorList>
            <person name="Goeker M."/>
        </authorList>
    </citation>
    <scope>NUCLEOTIDE SEQUENCE [LARGE SCALE GENOMIC DNA]</scope>
    <source>
        <strain evidence="2 3">T98</strain>
    </source>
</reference>
<evidence type="ECO:0000313" key="2">
    <source>
        <dbReference type="EMBL" id="MDT3427130.1"/>
    </source>
</evidence>
<evidence type="ECO:0000313" key="3">
    <source>
        <dbReference type="Proteomes" id="UP001248709"/>
    </source>
</evidence>
<protein>
    <submittedName>
        <fullName evidence="2">Uncharacterized protein</fullName>
    </submittedName>
</protein>
<proteinExistence type="predicted"/>
<name>A0ABU3H8S6_9BACL</name>
<comment type="caution">
    <text evidence="2">The sequence shown here is derived from an EMBL/GenBank/DDBJ whole genome shotgun (WGS) entry which is preliminary data.</text>
</comment>
<feature type="region of interest" description="Disordered" evidence="1">
    <location>
        <begin position="131"/>
        <end position="175"/>
    </location>
</feature>
<organism evidence="2 3">
    <name type="scientific">Paenibacillus forsythiae</name>
    <dbReference type="NCBI Taxonomy" id="365616"/>
    <lineage>
        <taxon>Bacteria</taxon>
        <taxon>Bacillati</taxon>
        <taxon>Bacillota</taxon>
        <taxon>Bacilli</taxon>
        <taxon>Bacillales</taxon>
        <taxon>Paenibacillaceae</taxon>
        <taxon>Paenibacillus</taxon>
    </lineage>
</organism>
<sequence>MASFDKTEADFTYERYVKMGGVSPEQDIPADDIPLAGTETAQSMSERAAGRVGVPTRSPVAVRDPKRAADAGLNGPGPGQGAPRGRQDRILGGPAHDRDELLHSDASLAAGAAGLIQGLIDYANDEWTAEDEIDPLEDIPDADDIQAGSRVDPATPPLDVMPGTDVLNGSTGEDE</sequence>
<accession>A0ABU3H8S6</accession>
<dbReference type="RefSeq" id="WP_156940535.1">
    <property type="nucleotide sequence ID" value="NZ_JAUSUY010000010.1"/>
</dbReference>
<feature type="compositionally biased region" description="Basic and acidic residues" evidence="1">
    <location>
        <begin position="85"/>
        <end position="98"/>
    </location>
</feature>
<dbReference type="EMBL" id="JAUSUY010000010">
    <property type="protein sequence ID" value="MDT3427130.1"/>
    <property type="molecule type" value="Genomic_DNA"/>
</dbReference>
<feature type="compositionally biased region" description="Acidic residues" evidence="1">
    <location>
        <begin position="131"/>
        <end position="144"/>
    </location>
</feature>
<feature type="region of interest" description="Disordered" evidence="1">
    <location>
        <begin position="22"/>
        <end position="98"/>
    </location>
</feature>